<evidence type="ECO:0000313" key="2">
    <source>
        <dbReference type="Proteomes" id="UP001209540"/>
    </source>
</evidence>
<protein>
    <submittedName>
        <fullName evidence="1">Uncharacterized protein</fullName>
    </submittedName>
</protein>
<reference evidence="1" key="1">
    <citation type="journal article" date="2022" name="IScience">
        <title>Evolution of zygomycete secretomes and the origins of terrestrial fungal ecologies.</title>
        <authorList>
            <person name="Chang Y."/>
            <person name="Wang Y."/>
            <person name="Mondo S."/>
            <person name="Ahrendt S."/>
            <person name="Andreopoulos W."/>
            <person name="Barry K."/>
            <person name="Beard J."/>
            <person name="Benny G.L."/>
            <person name="Blankenship S."/>
            <person name="Bonito G."/>
            <person name="Cuomo C."/>
            <person name="Desiro A."/>
            <person name="Gervers K.A."/>
            <person name="Hundley H."/>
            <person name="Kuo A."/>
            <person name="LaButti K."/>
            <person name="Lang B.F."/>
            <person name="Lipzen A."/>
            <person name="O'Donnell K."/>
            <person name="Pangilinan J."/>
            <person name="Reynolds N."/>
            <person name="Sandor L."/>
            <person name="Smith M.E."/>
            <person name="Tsang A."/>
            <person name="Grigoriev I.V."/>
            <person name="Stajich J.E."/>
            <person name="Spatafora J.W."/>
        </authorList>
    </citation>
    <scope>NUCLEOTIDE SEQUENCE</scope>
    <source>
        <strain evidence="1">RSA 2281</strain>
    </source>
</reference>
<accession>A0AAD5PDG5</accession>
<evidence type="ECO:0000313" key="1">
    <source>
        <dbReference type="EMBL" id="KAI9262115.1"/>
    </source>
</evidence>
<dbReference type="AlphaFoldDB" id="A0AAD5PDG5"/>
<sequence>MFLSQLNNISYRYHYLNQQSQRDQLEELKRDQFGKGKINRFFFFNLVLKKTININIYLLMILSQ</sequence>
<name>A0AAD5PDG5_9FUNG</name>
<gene>
    <name evidence="1" type="ORF">BDA99DRAFT_510272</name>
</gene>
<dbReference type="Proteomes" id="UP001209540">
    <property type="component" value="Unassembled WGS sequence"/>
</dbReference>
<keyword evidence="2" id="KW-1185">Reference proteome</keyword>
<organism evidence="1 2">
    <name type="scientific">Phascolomyces articulosus</name>
    <dbReference type="NCBI Taxonomy" id="60185"/>
    <lineage>
        <taxon>Eukaryota</taxon>
        <taxon>Fungi</taxon>
        <taxon>Fungi incertae sedis</taxon>
        <taxon>Mucoromycota</taxon>
        <taxon>Mucoromycotina</taxon>
        <taxon>Mucoromycetes</taxon>
        <taxon>Mucorales</taxon>
        <taxon>Lichtheimiaceae</taxon>
        <taxon>Phascolomyces</taxon>
    </lineage>
</organism>
<dbReference type="EMBL" id="JAIXMP010000014">
    <property type="protein sequence ID" value="KAI9262115.1"/>
    <property type="molecule type" value="Genomic_DNA"/>
</dbReference>
<proteinExistence type="predicted"/>
<reference evidence="1" key="2">
    <citation type="submission" date="2023-02" db="EMBL/GenBank/DDBJ databases">
        <authorList>
            <consortium name="DOE Joint Genome Institute"/>
            <person name="Mondo S.J."/>
            <person name="Chang Y."/>
            <person name="Wang Y."/>
            <person name="Ahrendt S."/>
            <person name="Andreopoulos W."/>
            <person name="Barry K."/>
            <person name="Beard J."/>
            <person name="Benny G.L."/>
            <person name="Blankenship S."/>
            <person name="Bonito G."/>
            <person name="Cuomo C."/>
            <person name="Desiro A."/>
            <person name="Gervers K.A."/>
            <person name="Hundley H."/>
            <person name="Kuo A."/>
            <person name="LaButti K."/>
            <person name="Lang B.F."/>
            <person name="Lipzen A."/>
            <person name="O'Donnell K."/>
            <person name="Pangilinan J."/>
            <person name="Reynolds N."/>
            <person name="Sandor L."/>
            <person name="Smith M.W."/>
            <person name="Tsang A."/>
            <person name="Grigoriev I.V."/>
            <person name="Stajich J.E."/>
            <person name="Spatafora J.W."/>
        </authorList>
    </citation>
    <scope>NUCLEOTIDE SEQUENCE</scope>
    <source>
        <strain evidence="1">RSA 2281</strain>
    </source>
</reference>
<comment type="caution">
    <text evidence="1">The sequence shown here is derived from an EMBL/GenBank/DDBJ whole genome shotgun (WGS) entry which is preliminary data.</text>
</comment>